<dbReference type="PANTHER" id="PTHR42715:SF10">
    <property type="entry name" value="BETA-GLUCOSIDASE"/>
    <property type="match status" value="1"/>
</dbReference>
<dbReference type="InterPro" id="IPR026891">
    <property type="entry name" value="Fn3-like"/>
</dbReference>
<dbReference type="RefSeq" id="WP_108577742.1">
    <property type="nucleotide sequence ID" value="NZ_CP026952.1"/>
</dbReference>
<feature type="domain" description="Fibronectin type III-like" evidence="5">
    <location>
        <begin position="691"/>
        <end position="760"/>
    </location>
</feature>
<dbReference type="Pfam" id="PF01915">
    <property type="entry name" value="Glyco_hydro_3_C"/>
    <property type="match status" value="1"/>
</dbReference>
<dbReference type="NCBIfam" id="NF011678">
    <property type="entry name" value="PRK15098.1"/>
    <property type="match status" value="1"/>
</dbReference>
<evidence type="ECO:0000313" key="6">
    <source>
        <dbReference type="EMBL" id="AWB92097.1"/>
    </source>
</evidence>
<protein>
    <recommendedName>
        <fullName evidence="4">Exo-alpha-(1-&gt;6)-L-arabinopyranosidase</fullName>
    </recommendedName>
</protein>
<dbReference type="InterPro" id="IPR050288">
    <property type="entry name" value="Cellulose_deg_GH3"/>
</dbReference>
<dbReference type="PANTHER" id="PTHR42715">
    <property type="entry name" value="BETA-GLUCOSIDASE"/>
    <property type="match status" value="1"/>
</dbReference>
<dbReference type="FunFam" id="2.60.40.10:FF:000495">
    <property type="entry name" value="Periplasmic beta-glucosidase"/>
    <property type="match status" value="1"/>
</dbReference>
<comment type="similarity">
    <text evidence="1">Belongs to the glycosyl hydrolase 3 family.</text>
</comment>
<keyword evidence="7" id="KW-1185">Reference proteome</keyword>
<dbReference type="SUPFAM" id="SSF52279">
    <property type="entry name" value="Beta-D-glucan exohydrolase, C-terminal domain"/>
    <property type="match status" value="1"/>
</dbReference>
<dbReference type="InterPro" id="IPR002772">
    <property type="entry name" value="Glyco_hydro_3_C"/>
</dbReference>
<dbReference type="AlphaFoldDB" id="A0A2S0WLB4"/>
<evidence type="ECO:0000256" key="4">
    <source>
        <dbReference type="ARBA" id="ARBA00074219"/>
    </source>
</evidence>
<dbReference type="PRINTS" id="PR00133">
    <property type="entry name" value="GLHYDRLASE3"/>
</dbReference>
<dbReference type="OrthoDB" id="9803863at2"/>
<dbReference type="Pfam" id="PF14310">
    <property type="entry name" value="Fn3-like"/>
    <property type="match status" value="1"/>
</dbReference>
<dbReference type="KEGG" id="aez:C3E78_07730"/>
<dbReference type="InterPro" id="IPR036881">
    <property type="entry name" value="Glyco_hydro_3_C_sf"/>
</dbReference>
<dbReference type="InterPro" id="IPR001764">
    <property type="entry name" value="Glyco_hydro_3_N"/>
</dbReference>
<gene>
    <name evidence="6" type="ORF">C3E78_07730</name>
</gene>
<keyword evidence="2" id="KW-0378">Hydrolase</keyword>
<evidence type="ECO:0000313" key="7">
    <source>
        <dbReference type="Proteomes" id="UP000244384"/>
    </source>
</evidence>
<dbReference type="InterPro" id="IPR017853">
    <property type="entry name" value="GH"/>
</dbReference>
<evidence type="ECO:0000256" key="3">
    <source>
        <dbReference type="ARBA" id="ARBA00058905"/>
    </source>
</evidence>
<sequence>MRKVAKVAVVAGSLVVGCLTAGSVVARDAGASDEQALAPTRHGPSRSIEQRVDRLLARMTTQEKLQQVQLLSDGQITDADAKAGVGGVFSLTDPAKIDHYQRIAMTQSRLHIPILFAYDTIHGYRTIFPVPLGAASSFDPDVARTDAQIGARESATVGIKQIYSPMVDVSHDPRWGRIVEGNGEDPYLGSVMAAARVKGAQGNDYSRPDRAVTSVKHFVGYGEPEGGRDYGTTDMSEQRLRNLYLPPFKAAIEAGADTVMCSFNAINGVPGCANRYTETEILKKEWGFDGFIESDYTAVAETRVCPPKTPDEGSCGHGTAADGPEAGANALMAGTDSEMVSTYLRDYGKQLLADGRISRKRLDDAVRRILRVKFRAGLFENPYVDQAKATDPASFLTPADRRAARTAAARSMVLLQNKGRTLPLDPAKKTAVIGPLADNQHDLLGAWWGRGEDADAVSVLKGITDGSSATTTYAQGCALSNEEPPDYDPADDCPSDAGFAKAVAAANDADQVVLALGETREMSGEAASRSRIDLPGRQQELIDAIAATGKPFVVVLFNGRPLTLSEVVGSAPAVLEAWFPGVEGGNAVADVVFGKVNPGGKLPVSFPQRLGQVPIYYNHEPTGRPCDVTQKYTSRYRDLRSCDPLFPFGFGLSYTSFTVSDLTLSKTTVSRRGSVVASVKVTNTGSVAGDDVAQVYLRDPVASISQPVRRLRGFERVTLRPGQSTTVRFTLDASDFGFYDNRGRFVVEPGTIQVYAGDDSTATLSRTFRVTR</sequence>
<dbReference type="Gene3D" id="2.60.40.10">
    <property type="entry name" value="Immunoglobulins"/>
    <property type="match status" value="1"/>
</dbReference>
<accession>A0A5F2ETR7</accession>
<dbReference type="SMART" id="SM01217">
    <property type="entry name" value="Fn3_like"/>
    <property type="match status" value="1"/>
</dbReference>
<evidence type="ECO:0000256" key="2">
    <source>
        <dbReference type="ARBA" id="ARBA00022801"/>
    </source>
</evidence>
<dbReference type="PROSITE" id="PS51257">
    <property type="entry name" value="PROKAR_LIPOPROTEIN"/>
    <property type="match status" value="1"/>
</dbReference>
<dbReference type="Proteomes" id="UP000244384">
    <property type="component" value="Chromosome"/>
</dbReference>
<dbReference type="SUPFAM" id="SSF51445">
    <property type="entry name" value="(Trans)glycosidases"/>
    <property type="match status" value="1"/>
</dbReference>
<proteinExistence type="inferred from homology"/>
<dbReference type="GO" id="GO:0008422">
    <property type="term" value="F:beta-glucosidase activity"/>
    <property type="evidence" value="ECO:0007669"/>
    <property type="project" value="UniProtKB-ARBA"/>
</dbReference>
<reference evidence="7" key="1">
    <citation type="submission" date="2018-01" db="EMBL/GenBank/DDBJ databases">
        <authorList>
            <person name="Li J."/>
        </authorList>
    </citation>
    <scope>NUCLEOTIDE SEQUENCE [LARGE SCALE GENOMIC DNA]</scope>
    <source>
        <strain evidence="7">592</strain>
    </source>
</reference>
<dbReference type="Gene3D" id="3.40.50.1700">
    <property type="entry name" value="Glycoside hydrolase family 3 C-terminal domain"/>
    <property type="match status" value="1"/>
</dbReference>
<dbReference type="Gene3D" id="3.20.20.300">
    <property type="entry name" value="Glycoside hydrolase, family 3, N-terminal domain"/>
    <property type="match status" value="1"/>
</dbReference>
<evidence type="ECO:0000259" key="5">
    <source>
        <dbReference type="SMART" id="SM01217"/>
    </source>
</evidence>
<organism evidence="6 7">
    <name type="scientific">Aeromicrobium chenweiae</name>
    <dbReference type="NCBI Taxonomy" id="2079793"/>
    <lineage>
        <taxon>Bacteria</taxon>
        <taxon>Bacillati</taxon>
        <taxon>Actinomycetota</taxon>
        <taxon>Actinomycetes</taxon>
        <taxon>Propionibacteriales</taxon>
        <taxon>Nocardioidaceae</taxon>
        <taxon>Aeromicrobium</taxon>
    </lineage>
</organism>
<dbReference type="Pfam" id="PF00933">
    <property type="entry name" value="Glyco_hydro_3"/>
    <property type="match status" value="1"/>
</dbReference>
<dbReference type="EMBL" id="CP026952">
    <property type="protein sequence ID" value="AWB92097.1"/>
    <property type="molecule type" value="Genomic_DNA"/>
</dbReference>
<accession>A0A2S0WLB4</accession>
<dbReference type="GO" id="GO:0005975">
    <property type="term" value="P:carbohydrate metabolic process"/>
    <property type="evidence" value="ECO:0007669"/>
    <property type="project" value="InterPro"/>
</dbReference>
<name>A0A2S0WLB4_9ACTN</name>
<evidence type="ECO:0000256" key="1">
    <source>
        <dbReference type="ARBA" id="ARBA00005336"/>
    </source>
</evidence>
<dbReference type="InterPro" id="IPR013783">
    <property type="entry name" value="Ig-like_fold"/>
</dbReference>
<dbReference type="InterPro" id="IPR036962">
    <property type="entry name" value="Glyco_hydro_3_N_sf"/>
</dbReference>
<comment type="function">
    <text evidence="3">Catalyzes the hydrolysis of a non-reducing terminal alpha-L-arabinopyranosidic linkage in ginsenoside Rb2 (alpha-L-arabinopyranosyl-(1-&gt;6)-alpha-D-glucopyranosyl) to release alpha-D-glucopyranosyl (Rd). It is not able to hydrolyze alpha-L-arabinofuranosyl-(1-&gt;6)-alpha-D-glucopyranosyl (Rc).</text>
</comment>